<proteinExistence type="predicted"/>
<evidence type="ECO:0000256" key="1">
    <source>
        <dbReference type="SAM" id="SignalP"/>
    </source>
</evidence>
<evidence type="ECO:0000313" key="3">
    <source>
        <dbReference type="Proteomes" id="UP000238634"/>
    </source>
</evidence>
<feature type="signal peptide" evidence="1">
    <location>
        <begin position="1"/>
        <end position="28"/>
    </location>
</feature>
<dbReference type="AlphaFoldDB" id="A0A2T1DDN0"/>
<name>A0A2T1DDN0_9CYAN</name>
<dbReference type="InterPro" id="IPR021851">
    <property type="entry name" value="DUF3455"/>
</dbReference>
<protein>
    <submittedName>
        <fullName evidence="2">DUF3455 domain-containing protein</fullName>
    </submittedName>
</protein>
<dbReference type="PANTHER" id="PTHR35567">
    <property type="entry name" value="MALATE DEHYDROGENASE (AFU_ORTHOLOGUE AFUA_2G13800)"/>
    <property type="match status" value="1"/>
</dbReference>
<keyword evidence="1" id="KW-0732">Signal</keyword>
<accession>A0A2T1DDN0</accession>
<keyword evidence="3" id="KW-1185">Reference proteome</keyword>
<feature type="chain" id="PRO_5015492069" evidence="1">
    <location>
        <begin position="29"/>
        <end position="181"/>
    </location>
</feature>
<dbReference type="PANTHER" id="PTHR35567:SF1">
    <property type="entry name" value="CONSERVED FUNGAL PROTEIN (AFU_ORTHOLOGUE AFUA_1G14230)"/>
    <property type="match status" value="1"/>
</dbReference>
<comment type="caution">
    <text evidence="2">The sequence shown here is derived from an EMBL/GenBank/DDBJ whole genome shotgun (WGS) entry which is preliminary data.</text>
</comment>
<organism evidence="2 3">
    <name type="scientific">Phormidesmis priestleyi ULC007</name>
    <dbReference type="NCBI Taxonomy" id="1920490"/>
    <lineage>
        <taxon>Bacteria</taxon>
        <taxon>Bacillati</taxon>
        <taxon>Cyanobacteriota</taxon>
        <taxon>Cyanophyceae</taxon>
        <taxon>Leptolyngbyales</taxon>
        <taxon>Leptolyngbyaceae</taxon>
        <taxon>Phormidesmis</taxon>
    </lineage>
</organism>
<dbReference type="OrthoDB" id="193535at2"/>
<dbReference type="STRING" id="1920490.GCA_001895925_00346"/>
<dbReference type="EMBL" id="PVWG01000016">
    <property type="protein sequence ID" value="PSB18564.1"/>
    <property type="molecule type" value="Genomic_DNA"/>
</dbReference>
<sequence length="181" mass="19866">MVATLFETLKVNVSLIFALLVSSPSSIGAETVPIPSNLNVPSGQQLILKASAKGSQIYVCTLKTPYPAQYEWTLKAPDAILVNEQRQYLAKHYAGPTWEAKDGSKVVAIVKSKTAAPQDRAIPWLLLEARSHEGNGILRSVNWIQRVNTIGGKAPAQGCDESFQDREVRVNYTADYLFYGD</sequence>
<reference evidence="2 3" key="2">
    <citation type="submission" date="2018-03" db="EMBL/GenBank/DDBJ databases">
        <title>The ancient ancestry and fast evolution of plastids.</title>
        <authorList>
            <person name="Moore K.R."/>
            <person name="Magnabosco C."/>
            <person name="Momper L."/>
            <person name="Gold D.A."/>
            <person name="Bosak T."/>
            <person name="Fournier G.P."/>
        </authorList>
    </citation>
    <scope>NUCLEOTIDE SEQUENCE [LARGE SCALE GENOMIC DNA]</scope>
    <source>
        <strain evidence="2 3">ULC007</strain>
    </source>
</reference>
<reference evidence="2 3" key="1">
    <citation type="submission" date="2018-02" db="EMBL/GenBank/DDBJ databases">
        <authorList>
            <person name="Cohen D.B."/>
            <person name="Kent A.D."/>
        </authorList>
    </citation>
    <scope>NUCLEOTIDE SEQUENCE [LARGE SCALE GENOMIC DNA]</scope>
    <source>
        <strain evidence="2 3">ULC007</strain>
    </source>
</reference>
<dbReference type="Pfam" id="PF11937">
    <property type="entry name" value="DUF3455"/>
    <property type="match status" value="1"/>
</dbReference>
<gene>
    <name evidence="2" type="ORF">C7B65_14805</name>
</gene>
<dbReference type="Proteomes" id="UP000238634">
    <property type="component" value="Unassembled WGS sequence"/>
</dbReference>
<evidence type="ECO:0000313" key="2">
    <source>
        <dbReference type="EMBL" id="PSB18564.1"/>
    </source>
</evidence>
<dbReference type="RefSeq" id="WP_073072446.1">
    <property type="nucleotide sequence ID" value="NZ_MPPI01000016.1"/>
</dbReference>